<dbReference type="InterPro" id="IPR036397">
    <property type="entry name" value="RNaseH_sf"/>
</dbReference>
<name>L8WXV8_THACA</name>
<dbReference type="Proteomes" id="UP000011668">
    <property type="component" value="Unassembled WGS sequence"/>
</dbReference>
<accession>L8WXV8</accession>
<dbReference type="PANTHER" id="PTHR46564:SF1">
    <property type="entry name" value="TRANSPOSASE"/>
    <property type="match status" value="1"/>
</dbReference>
<dbReference type="OMA" id="CARISQR"/>
<dbReference type="GO" id="GO:0003676">
    <property type="term" value="F:nucleic acid binding"/>
    <property type="evidence" value="ECO:0007669"/>
    <property type="project" value="InterPro"/>
</dbReference>
<comment type="caution">
    <text evidence="2">The sequence shown here is derived from an EMBL/GenBank/DDBJ whole genome shotgun (WGS) entry which is preliminary data.</text>
</comment>
<dbReference type="Gene3D" id="3.30.420.10">
    <property type="entry name" value="Ribonuclease H-like superfamily/Ribonuclease H"/>
    <property type="match status" value="1"/>
</dbReference>
<dbReference type="NCBIfam" id="NF033545">
    <property type="entry name" value="transpos_IS630"/>
    <property type="match status" value="1"/>
</dbReference>
<dbReference type="SUPFAM" id="SSF46689">
    <property type="entry name" value="Homeodomain-like"/>
    <property type="match status" value="1"/>
</dbReference>
<protein>
    <submittedName>
        <fullName evidence="2">Transposase domain-containing protein</fullName>
    </submittedName>
</protein>
<dbReference type="InterPro" id="IPR038717">
    <property type="entry name" value="Tc1-like_DDE_dom"/>
</dbReference>
<dbReference type="STRING" id="983506.L8WXV8"/>
<gene>
    <name evidence="2" type="ORF">AG1IA_03164</name>
</gene>
<dbReference type="HOGENOM" id="CLU_056788_1_0_1"/>
<evidence type="ECO:0000313" key="2">
    <source>
        <dbReference type="EMBL" id="ELU42805.1"/>
    </source>
</evidence>
<dbReference type="AlphaFoldDB" id="L8WXV8"/>
<dbReference type="InterPro" id="IPR047655">
    <property type="entry name" value="Transpos_IS630-like"/>
</dbReference>
<dbReference type="OrthoDB" id="2266637at2759"/>
<evidence type="ECO:0000313" key="3">
    <source>
        <dbReference type="Proteomes" id="UP000011668"/>
    </source>
</evidence>
<evidence type="ECO:0000259" key="1">
    <source>
        <dbReference type="Pfam" id="PF13358"/>
    </source>
</evidence>
<sequence length="337" mass="38504">MADCSCYYAIMAPPLSPELRWPVVYWYIELEWNADECARISQRSRSSIFRVIRCFLENGTVLSPRFSTGRPQILSTKDRNYILALLQARPSLYLDEIQLALYTHQEVNVSLSTISRALVAAAYSRKSISWEALERNEALRAAWQAQWGIYDASAFLWVDECGIDDRSSQRLFGYAPIGHHCVERSFFYHDVKYLALPVLGVEGILGISIFEGAVTKERFLHFLRTQVAPLLNPFSPKGVSRCILVCDNCAIHHDEEIRQLVEDECALMLGAKLCYLPPYSPDFNPIEEAFSKAKSWLRRHNTQLIEPAQHPWLIHQAMLSITPDNALGWIENCGYSI</sequence>
<dbReference type="PANTHER" id="PTHR46564">
    <property type="entry name" value="TRANSPOSASE"/>
    <property type="match status" value="1"/>
</dbReference>
<feature type="domain" description="Tc1-like transposase DDE" evidence="1">
    <location>
        <begin position="155"/>
        <end position="300"/>
    </location>
</feature>
<organism evidence="2 3">
    <name type="scientific">Thanatephorus cucumeris (strain AG1-IA)</name>
    <name type="common">Rice sheath blight fungus</name>
    <name type="synonym">Rhizoctonia solani</name>
    <dbReference type="NCBI Taxonomy" id="983506"/>
    <lineage>
        <taxon>Eukaryota</taxon>
        <taxon>Fungi</taxon>
        <taxon>Dikarya</taxon>
        <taxon>Basidiomycota</taxon>
        <taxon>Agaricomycotina</taxon>
        <taxon>Agaricomycetes</taxon>
        <taxon>Cantharellales</taxon>
        <taxon>Ceratobasidiaceae</taxon>
        <taxon>Rhizoctonia</taxon>
        <taxon>Rhizoctonia solani AG-1</taxon>
    </lineage>
</organism>
<keyword evidence="3" id="KW-1185">Reference proteome</keyword>
<reference evidence="2 3" key="1">
    <citation type="journal article" date="2013" name="Nat. Commun.">
        <title>The evolution and pathogenic mechanisms of the rice sheath blight pathogen.</title>
        <authorList>
            <person name="Zheng A."/>
            <person name="Lin R."/>
            <person name="Xu L."/>
            <person name="Qin P."/>
            <person name="Tang C."/>
            <person name="Ai P."/>
            <person name="Zhang D."/>
            <person name="Liu Y."/>
            <person name="Sun Z."/>
            <person name="Feng H."/>
            <person name="Wang Y."/>
            <person name="Chen Y."/>
            <person name="Liang X."/>
            <person name="Fu R."/>
            <person name="Li Q."/>
            <person name="Zhang J."/>
            <person name="Yu X."/>
            <person name="Xie Z."/>
            <person name="Ding L."/>
            <person name="Guan P."/>
            <person name="Tang J."/>
            <person name="Liang Y."/>
            <person name="Wang S."/>
            <person name="Deng Q."/>
            <person name="Li S."/>
            <person name="Zhu J."/>
            <person name="Wang L."/>
            <person name="Liu H."/>
            <person name="Li P."/>
        </authorList>
    </citation>
    <scope>NUCLEOTIDE SEQUENCE [LARGE SCALE GENOMIC DNA]</scope>
    <source>
        <strain evidence="3">AG-1 IA</strain>
    </source>
</reference>
<dbReference type="InterPro" id="IPR009057">
    <property type="entry name" value="Homeodomain-like_sf"/>
</dbReference>
<proteinExistence type="predicted"/>
<dbReference type="EMBL" id="AFRT01000713">
    <property type="protein sequence ID" value="ELU42805.1"/>
    <property type="molecule type" value="Genomic_DNA"/>
</dbReference>
<dbReference type="Pfam" id="PF13358">
    <property type="entry name" value="DDE_3"/>
    <property type="match status" value="1"/>
</dbReference>